<dbReference type="SUPFAM" id="SSF52025">
    <property type="entry name" value="PA domain"/>
    <property type="match status" value="1"/>
</dbReference>
<evidence type="ECO:0000259" key="3">
    <source>
        <dbReference type="Pfam" id="PF04389"/>
    </source>
</evidence>
<dbReference type="InterPro" id="IPR045175">
    <property type="entry name" value="M28_fam"/>
</dbReference>
<dbReference type="Gene3D" id="3.40.630.10">
    <property type="entry name" value="Zn peptidases"/>
    <property type="match status" value="1"/>
</dbReference>
<dbReference type="RefSeq" id="WP_229815694.1">
    <property type="nucleotide sequence ID" value="NZ_BMZP01000029.1"/>
</dbReference>
<keyword evidence="1" id="KW-0732">Signal</keyword>
<dbReference type="Pfam" id="PF02225">
    <property type="entry name" value="PA"/>
    <property type="match status" value="1"/>
</dbReference>
<dbReference type="PANTHER" id="PTHR12147">
    <property type="entry name" value="METALLOPEPTIDASE M28 FAMILY MEMBER"/>
    <property type="match status" value="1"/>
</dbReference>
<name>A0ABV7V892_9SPHN</name>
<dbReference type="Gene3D" id="3.50.30.30">
    <property type="match status" value="1"/>
</dbReference>
<evidence type="ECO:0000313" key="4">
    <source>
        <dbReference type="EMBL" id="MFC3673071.1"/>
    </source>
</evidence>
<sequence length="560" mass="59855">MTKAALTFLLTVAVPVAALAQNGAQNGAQDGARTPVPAGQQAGFDRIRESDLRANLGLVASDALQGRMSLQPGDDATVQWVAAEFAKAGLAPAARDDKGAPSFLQSVPLVEYRPNAAANFLALSSGGTTQRWQAPQIMGGYRDDVDLTAPLAFAGYGITAPGVGYDDYRGLDAKGKIVVVFEHEPQENDPASRFGGTGNTRYATNRVKALNAQAHGALAVLVMAEPNRKHPSNFDRYMRVGGSARRNPPLPQQALVDDALHIPVITINDDVGKALLAGAGQSPGALQAAIDKALAPQSRALPGAQVTLHLENTVRSRGTTWNVAGLLQGSDPTLAPETVIISAHHDHDGSSGTDIWHGADDNGSGTVGVVELARAFMANGARPRRSILFTVFAAEERGLLGAYYMAAHPLRPLATTRAMINFDMIGRNETASDQTTGLIDIPADTTNRLNLIGAAYSPDYARTVAEANRSVGLVLDDRFDHENALNVFFRSDQFPFVLNNVPAFWFFTGFHPDYHHTTDTADKINYAKMTRILQLSYLSAWRFADEATPPAFVADPPGQR</sequence>
<feature type="signal peptide" evidence="1">
    <location>
        <begin position="1"/>
        <end position="20"/>
    </location>
</feature>
<dbReference type="Pfam" id="PF04389">
    <property type="entry name" value="Peptidase_M28"/>
    <property type="match status" value="1"/>
</dbReference>
<comment type="caution">
    <text evidence="4">The sequence shown here is derived from an EMBL/GenBank/DDBJ whole genome shotgun (WGS) entry which is preliminary data.</text>
</comment>
<reference evidence="5" key="1">
    <citation type="journal article" date="2019" name="Int. J. Syst. Evol. Microbiol.">
        <title>The Global Catalogue of Microorganisms (GCM) 10K type strain sequencing project: providing services to taxonomists for standard genome sequencing and annotation.</title>
        <authorList>
            <consortium name="The Broad Institute Genomics Platform"/>
            <consortium name="The Broad Institute Genome Sequencing Center for Infectious Disease"/>
            <person name="Wu L."/>
            <person name="Ma J."/>
        </authorList>
    </citation>
    <scope>NUCLEOTIDE SEQUENCE [LARGE SCALE GENOMIC DNA]</scope>
    <source>
        <strain evidence="5">KCTC 42224</strain>
    </source>
</reference>
<feature type="chain" id="PRO_5045495246" evidence="1">
    <location>
        <begin position="21"/>
        <end position="560"/>
    </location>
</feature>
<dbReference type="PROSITE" id="PS00018">
    <property type="entry name" value="EF_HAND_1"/>
    <property type="match status" value="1"/>
</dbReference>
<dbReference type="InterPro" id="IPR046450">
    <property type="entry name" value="PA_dom_sf"/>
</dbReference>
<proteinExistence type="predicted"/>
<feature type="domain" description="Peptidase M28" evidence="3">
    <location>
        <begin position="322"/>
        <end position="534"/>
    </location>
</feature>
<dbReference type="InterPro" id="IPR018247">
    <property type="entry name" value="EF_Hand_1_Ca_BS"/>
</dbReference>
<organism evidence="4 5">
    <name type="scientific">Novosphingobium pokkalii</name>
    <dbReference type="NCBI Taxonomy" id="1770194"/>
    <lineage>
        <taxon>Bacteria</taxon>
        <taxon>Pseudomonadati</taxon>
        <taxon>Pseudomonadota</taxon>
        <taxon>Alphaproteobacteria</taxon>
        <taxon>Sphingomonadales</taxon>
        <taxon>Sphingomonadaceae</taxon>
        <taxon>Novosphingobium</taxon>
    </lineage>
</organism>
<protein>
    <submittedName>
        <fullName evidence="4">M20/M25/M40 family metallo-hydrolase</fullName>
    </submittedName>
</protein>
<gene>
    <name evidence="4" type="ORF">ACFOOT_16755</name>
</gene>
<dbReference type="InterPro" id="IPR003137">
    <property type="entry name" value="PA_domain"/>
</dbReference>
<evidence type="ECO:0000313" key="5">
    <source>
        <dbReference type="Proteomes" id="UP001595683"/>
    </source>
</evidence>
<evidence type="ECO:0000256" key="1">
    <source>
        <dbReference type="SAM" id="SignalP"/>
    </source>
</evidence>
<dbReference type="EMBL" id="JBHRYE010000032">
    <property type="protein sequence ID" value="MFC3673071.1"/>
    <property type="molecule type" value="Genomic_DNA"/>
</dbReference>
<feature type="domain" description="PA" evidence="2">
    <location>
        <begin position="148"/>
        <end position="275"/>
    </location>
</feature>
<accession>A0ABV7V892</accession>
<keyword evidence="5" id="KW-1185">Reference proteome</keyword>
<dbReference type="Proteomes" id="UP001595683">
    <property type="component" value="Unassembled WGS sequence"/>
</dbReference>
<dbReference type="PANTHER" id="PTHR12147:SF26">
    <property type="entry name" value="PEPTIDASE M28 DOMAIN-CONTAINING PROTEIN"/>
    <property type="match status" value="1"/>
</dbReference>
<dbReference type="InterPro" id="IPR007484">
    <property type="entry name" value="Peptidase_M28"/>
</dbReference>
<evidence type="ECO:0000259" key="2">
    <source>
        <dbReference type="Pfam" id="PF02225"/>
    </source>
</evidence>
<dbReference type="SUPFAM" id="SSF53187">
    <property type="entry name" value="Zn-dependent exopeptidases"/>
    <property type="match status" value="1"/>
</dbReference>